<feature type="region of interest" description="Disordered" evidence="1">
    <location>
        <begin position="1"/>
        <end position="22"/>
    </location>
</feature>
<dbReference type="InParanoid" id="A0A2R5GQ49"/>
<sequence length="520" mass="57552">MKSLLKRRGKHEDANRLAKYATEKGDESNSFAALSDRLMQDLRSKITEISSEEVYSESWIQLTQVVDRIAVVVRTESGLSELSADDEGTREEKGAGDGEGKETTLWDGDEAAIRFLLEHGKTNVMLRMLETFKSAQRNALQSDCHPVTIEPRLQDASRRFESGLCTILHHALAHAEVAETIDLKVLLGTIRDAFYFAVSRPELVADTEVSLEGAGFTLLAAVVGHFERNDDEHRVMPIILELEVLALTIRHLRVNADRLSSADRAMALVAISLMVGVEDFGIHEDKYLPTSGDLEGFLELQSIVDEVLEESPDLRRSLRALTDEQPLRACPRVDDGADEEKSSGLDETRRDVTPPVRDLRAMDILACVGGRDKCLGASKVGPVVVKPILDGYASGPGESTSDAPQHRVKTIAATDVMQHFVRKKRCCNHCKTPLEADMDVLKVAKVGSAYFCFCDEDCWLNWLPAFAGKRHASSQGEEEPGTSRQESRERSQSTSTVRSAAVPVYLSKSHSYRAPRIHLL</sequence>
<accession>A0A2R5GQ49</accession>
<comment type="caution">
    <text evidence="2">The sequence shown here is derived from an EMBL/GenBank/DDBJ whole genome shotgun (WGS) entry which is preliminary data.</text>
</comment>
<feature type="compositionally biased region" description="Basic and acidic residues" evidence="1">
    <location>
        <begin position="90"/>
        <end position="102"/>
    </location>
</feature>
<dbReference type="OrthoDB" id="10257430at2759"/>
<reference evidence="2 3" key="1">
    <citation type="submission" date="2017-12" db="EMBL/GenBank/DDBJ databases">
        <title>Sequencing, de novo assembly and annotation of complete genome of a new Thraustochytrid species, strain FCC1311.</title>
        <authorList>
            <person name="Sedici K."/>
            <person name="Godart F."/>
            <person name="Aiese Cigliano R."/>
            <person name="Sanseverino W."/>
            <person name="Barakat M."/>
            <person name="Ortet P."/>
            <person name="Marechal E."/>
            <person name="Cagnac O."/>
            <person name="Amato A."/>
        </authorList>
    </citation>
    <scope>NUCLEOTIDE SEQUENCE [LARGE SCALE GENOMIC DNA]</scope>
</reference>
<evidence type="ECO:0000313" key="2">
    <source>
        <dbReference type="EMBL" id="GBG32980.1"/>
    </source>
</evidence>
<protein>
    <submittedName>
        <fullName evidence="2">Uncharacterized protein</fullName>
    </submittedName>
</protein>
<dbReference type="AlphaFoldDB" id="A0A2R5GQ49"/>
<dbReference type="EMBL" id="BEYU01000137">
    <property type="protein sequence ID" value="GBG32980.1"/>
    <property type="molecule type" value="Genomic_DNA"/>
</dbReference>
<dbReference type="Proteomes" id="UP000241890">
    <property type="component" value="Unassembled WGS sequence"/>
</dbReference>
<name>A0A2R5GQ49_9STRA</name>
<feature type="region of interest" description="Disordered" evidence="1">
    <location>
        <begin position="329"/>
        <end position="353"/>
    </location>
</feature>
<feature type="compositionally biased region" description="Basic and acidic residues" evidence="1">
    <location>
        <begin position="10"/>
        <end position="22"/>
    </location>
</feature>
<feature type="region of interest" description="Disordered" evidence="1">
    <location>
        <begin position="471"/>
        <end position="499"/>
    </location>
</feature>
<proteinExistence type="predicted"/>
<evidence type="ECO:0000256" key="1">
    <source>
        <dbReference type="SAM" id="MobiDB-lite"/>
    </source>
</evidence>
<evidence type="ECO:0000313" key="3">
    <source>
        <dbReference type="Proteomes" id="UP000241890"/>
    </source>
</evidence>
<gene>
    <name evidence="2" type="ORF">FCC1311_092062</name>
</gene>
<organism evidence="2 3">
    <name type="scientific">Hondaea fermentalgiana</name>
    <dbReference type="NCBI Taxonomy" id="2315210"/>
    <lineage>
        <taxon>Eukaryota</taxon>
        <taxon>Sar</taxon>
        <taxon>Stramenopiles</taxon>
        <taxon>Bigyra</taxon>
        <taxon>Labyrinthulomycetes</taxon>
        <taxon>Thraustochytrida</taxon>
        <taxon>Thraustochytriidae</taxon>
        <taxon>Hondaea</taxon>
    </lineage>
</organism>
<feature type="region of interest" description="Disordered" evidence="1">
    <location>
        <begin position="80"/>
        <end position="102"/>
    </location>
</feature>
<keyword evidence="3" id="KW-1185">Reference proteome</keyword>